<reference evidence="2 3" key="1">
    <citation type="submission" date="2019-07" db="EMBL/GenBank/DDBJ databases">
        <title>Whole genome shotgun sequence of Vibrio sagamiensis NBRC 104589.</title>
        <authorList>
            <person name="Hosoyama A."/>
            <person name="Uohara A."/>
            <person name="Ohji S."/>
            <person name="Ichikawa N."/>
        </authorList>
    </citation>
    <scope>NUCLEOTIDE SEQUENCE [LARGE SCALE GENOMIC DNA]</scope>
    <source>
        <strain evidence="2 3">NBRC 104589</strain>
    </source>
</reference>
<dbReference type="AlphaFoldDB" id="A0A511QLZ5"/>
<name>A0A511QLZ5_9VIBR</name>
<organism evidence="2 3">
    <name type="scientific">Vibrio sagamiensis NBRC 104589</name>
    <dbReference type="NCBI Taxonomy" id="1219064"/>
    <lineage>
        <taxon>Bacteria</taxon>
        <taxon>Pseudomonadati</taxon>
        <taxon>Pseudomonadota</taxon>
        <taxon>Gammaproteobacteria</taxon>
        <taxon>Vibrionales</taxon>
        <taxon>Vibrionaceae</taxon>
        <taxon>Vibrio</taxon>
    </lineage>
</organism>
<evidence type="ECO:0000313" key="3">
    <source>
        <dbReference type="Proteomes" id="UP000321922"/>
    </source>
</evidence>
<sequence>MGRNGNVVTLCTGLKVGDIVSGDYSVNLGGKRVDGRTCQYAEIFRGHLNVTFLNHRNQSYIGKILAIKLEPCPSGFERNTQTGVCEEPPPPYCQQPDVLDEMQRFRDSCAAKGNGYTAEISCNDENNSLSTYCAPPPDACLPGTPNWPACSNDDDQQCDSSSDDWNDRLGKCCNTSNNFCDEAPPTPCTITSPDWPECDGEQPPNNDDSNNNDDGNDNGNGNGTPPSNGSGNGSSDGGSSTPPPVEDNQDINDSIQALNADMNQQLTSINNDMNRNHGESLTALEQLKDSNQQAIDKNTEDIAKAFEDTVNAHSTNVTDAINRQTGQFESGLADNLGQVSDGLANLEETNEKGFSDLLNSLKKLTEGDVLFQDGREPINVLSDEPFLALKDDIETLQGDLESQLEEIKDYFNFSNDLADGMFNSHDLQLTWGEYENKVFTTLRENAGIISPVILFLFGFAGLREIMRAF</sequence>
<feature type="region of interest" description="Disordered" evidence="1">
    <location>
        <begin position="191"/>
        <end position="250"/>
    </location>
</feature>
<evidence type="ECO:0000313" key="2">
    <source>
        <dbReference type="EMBL" id="GEM77532.1"/>
    </source>
</evidence>
<protein>
    <submittedName>
        <fullName evidence="2">Uncharacterized protein</fullName>
    </submittedName>
</protein>
<feature type="compositionally biased region" description="Low complexity" evidence="1">
    <location>
        <begin position="217"/>
        <end position="229"/>
    </location>
</feature>
<proteinExistence type="predicted"/>
<gene>
    <name evidence="2" type="ORF">VSA01S_36440</name>
</gene>
<dbReference type="EMBL" id="BJXJ01000061">
    <property type="protein sequence ID" value="GEM77532.1"/>
    <property type="molecule type" value="Genomic_DNA"/>
</dbReference>
<accession>A0A511QLZ5</accession>
<keyword evidence="3" id="KW-1185">Reference proteome</keyword>
<comment type="caution">
    <text evidence="2">The sequence shown here is derived from an EMBL/GenBank/DDBJ whole genome shotgun (WGS) entry which is preliminary data.</text>
</comment>
<dbReference type="Proteomes" id="UP000321922">
    <property type="component" value="Unassembled WGS sequence"/>
</dbReference>
<evidence type="ECO:0000256" key="1">
    <source>
        <dbReference type="SAM" id="MobiDB-lite"/>
    </source>
</evidence>